<evidence type="ECO:0000256" key="6">
    <source>
        <dbReference type="ARBA" id="ARBA00022723"/>
    </source>
</evidence>
<evidence type="ECO:0000256" key="9">
    <source>
        <dbReference type="ARBA" id="ARBA00023014"/>
    </source>
</evidence>
<dbReference type="GO" id="GO:0046872">
    <property type="term" value="F:metal ion binding"/>
    <property type="evidence" value="ECO:0007669"/>
    <property type="project" value="UniProtKB-KW"/>
</dbReference>
<comment type="cofactor">
    <cofactor evidence="1">
        <name>[3Fe-4S] cluster</name>
        <dbReference type="ChEBI" id="CHEBI:21137"/>
    </cofactor>
</comment>
<feature type="domain" description="Succinate dehydogenase/fumarate reductase N-terminal" evidence="11">
    <location>
        <begin position="1"/>
        <end position="79"/>
    </location>
</feature>
<dbReference type="InterPro" id="IPR025192">
    <property type="entry name" value="Succ_DH/fum_Rdtase_N"/>
</dbReference>
<dbReference type="InterPro" id="IPR017896">
    <property type="entry name" value="4Fe4S_Fe-S-bd"/>
</dbReference>
<comment type="similarity">
    <text evidence="3">Belongs to the succinate dehydrogenase/fumarate reductase iron-sulfur protein family.</text>
</comment>
<dbReference type="SUPFAM" id="SSF54292">
    <property type="entry name" value="2Fe-2S ferredoxin-like"/>
    <property type="match status" value="1"/>
</dbReference>
<comment type="cofactor">
    <cofactor evidence="10">
        <name>[2Fe-2S] cluster</name>
        <dbReference type="ChEBI" id="CHEBI:190135"/>
    </cofactor>
</comment>
<proteinExistence type="inferred from homology"/>
<dbReference type="GO" id="GO:0022904">
    <property type="term" value="P:respiratory electron transport chain"/>
    <property type="evidence" value="ECO:0007669"/>
    <property type="project" value="TreeGrafter"/>
</dbReference>
<evidence type="ECO:0000256" key="7">
    <source>
        <dbReference type="ARBA" id="ARBA00023002"/>
    </source>
</evidence>
<dbReference type="GO" id="GO:0016491">
    <property type="term" value="F:oxidoreductase activity"/>
    <property type="evidence" value="ECO:0007669"/>
    <property type="project" value="UniProtKB-KW"/>
</dbReference>
<gene>
    <name evidence="13" type="ORF">METZ01_LOCUS71067</name>
</gene>
<keyword evidence="4" id="KW-0004">4Fe-4S</keyword>
<keyword evidence="6" id="KW-0479">Metal-binding</keyword>
<evidence type="ECO:0008006" key="14">
    <source>
        <dbReference type="Google" id="ProtNLM"/>
    </source>
</evidence>
<evidence type="ECO:0000313" key="13">
    <source>
        <dbReference type="EMBL" id="SVA18213.1"/>
    </source>
</evidence>
<evidence type="ECO:0000256" key="8">
    <source>
        <dbReference type="ARBA" id="ARBA00023004"/>
    </source>
</evidence>
<organism evidence="13">
    <name type="scientific">marine metagenome</name>
    <dbReference type="NCBI Taxonomy" id="408172"/>
    <lineage>
        <taxon>unclassified sequences</taxon>
        <taxon>metagenomes</taxon>
        <taxon>ecological metagenomes</taxon>
    </lineage>
</organism>
<dbReference type="PANTHER" id="PTHR11921:SF29">
    <property type="entry name" value="SUCCINATE DEHYDROGENASE [UBIQUINONE] IRON-SULFUR SUBUNIT, MITOCHONDRIAL"/>
    <property type="match status" value="1"/>
</dbReference>
<keyword evidence="9" id="KW-0411">Iron-sulfur</keyword>
<keyword evidence="8" id="KW-0408">Iron</keyword>
<feature type="domain" description="4Fe-4S ferredoxin-type" evidence="12">
    <location>
        <begin position="117"/>
        <end position="188"/>
    </location>
</feature>
<evidence type="ECO:0000256" key="2">
    <source>
        <dbReference type="ARBA" id="ARBA00001966"/>
    </source>
</evidence>
<protein>
    <recommendedName>
        <fullName evidence="14">2Fe-2S ferredoxin-type domain-containing protein</fullName>
    </recommendedName>
</protein>
<dbReference type="Gene3D" id="1.10.1060.10">
    <property type="entry name" value="Alpha-helical ferredoxin"/>
    <property type="match status" value="1"/>
</dbReference>
<name>A0A381TVU4_9ZZZZ</name>
<dbReference type="InterPro" id="IPR036010">
    <property type="entry name" value="2Fe-2S_ferredoxin-like_sf"/>
</dbReference>
<dbReference type="SUPFAM" id="SSF46548">
    <property type="entry name" value="alpha-helical ferredoxin"/>
    <property type="match status" value="1"/>
</dbReference>
<dbReference type="PANTHER" id="PTHR11921">
    <property type="entry name" value="SUCCINATE DEHYDROGENASE IRON-SULFUR PROTEIN"/>
    <property type="match status" value="1"/>
</dbReference>
<dbReference type="GO" id="GO:0006099">
    <property type="term" value="P:tricarboxylic acid cycle"/>
    <property type="evidence" value="ECO:0007669"/>
    <property type="project" value="InterPro"/>
</dbReference>
<dbReference type="GO" id="GO:0051539">
    <property type="term" value="F:4 iron, 4 sulfur cluster binding"/>
    <property type="evidence" value="ECO:0007669"/>
    <property type="project" value="UniProtKB-KW"/>
</dbReference>
<sequence>MLDALVQIRDENDPTLGFRGSCRSGFCGDCTMTVHGKGAITCRTKVGKAAKKSEDGVIPIAPIKMAKVVKDLIYDDQHFHWDKIKATQPWVDIDSRISEHDHVMSNERVKELRLAMSCTQCGLCDQGCVVLAIDKTYLGPGALTKAFRTVHDPRDKRYRERLDLLSQKRGVWDCAHCFEATEHCPKGIEPTDRIFDIHDKVIKEDLGVGGAKRHYKSFAASVRAHGWLDEARLAIESEGIGNVKGILKLIPLALKAALRGKRPMPYFLHKKRPGYKRIRSIFEKWEVKR</sequence>
<dbReference type="InterPro" id="IPR012675">
    <property type="entry name" value="Beta-grasp_dom_sf"/>
</dbReference>
<dbReference type="AlphaFoldDB" id="A0A381TVU4"/>
<evidence type="ECO:0000259" key="11">
    <source>
        <dbReference type="Pfam" id="PF13085"/>
    </source>
</evidence>
<reference evidence="13" key="1">
    <citation type="submission" date="2018-05" db="EMBL/GenBank/DDBJ databases">
        <authorList>
            <person name="Lanie J.A."/>
            <person name="Ng W.-L."/>
            <person name="Kazmierczak K.M."/>
            <person name="Andrzejewski T.M."/>
            <person name="Davidsen T.M."/>
            <person name="Wayne K.J."/>
            <person name="Tettelin H."/>
            <person name="Glass J.I."/>
            <person name="Rusch D."/>
            <person name="Podicherti R."/>
            <person name="Tsui H.-C.T."/>
            <person name="Winkler M.E."/>
        </authorList>
    </citation>
    <scope>NUCLEOTIDE SEQUENCE</scope>
</reference>
<evidence type="ECO:0000256" key="3">
    <source>
        <dbReference type="ARBA" id="ARBA00009433"/>
    </source>
</evidence>
<dbReference type="EMBL" id="UINC01004978">
    <property type="protein sequence ID" value="SVA18213.1"/>
    <property type="molecule type" value="Genomic_DNA"/>
</dbReference>
<keyword evidence="5" id="KW-0001">2Fe-2S</keyword>
<evidence type="ECO:0000256" key="1">
    <source>
        <dbReference type="ARBA" id="ARBA00001927"/>
    </source>
</evidence>
<dbReference type="Pfam" id="PF13085">
    <property type="entry name" value="Fer2_3"/>
    <property type="match status" value="1"/>
</dbReference>
<evidence type="ECO:0000259" key="12">
    <source>
        <dbReference type="Pfam" id="PF13183"/>
    </source>
</evidence>
<dbReference type="InterPro" id="IPR009051">
    <property type="entry name" value="Helical_ferredxn"/>
</dbReference>
<dbReference type="InterPro" id="IPR050573">
    <property type="entry name" value="SDH/FRD_Iron-Sulfur"/>
</dbReference>
<dbReference type="GO" id="GO:0009055">
    <property type="term" value="F:electron transfer activity"/>
    <property type="evidence" value="ECO:0007669"/>
    <property type="project" value="InterPro"/>
</dbReference>
<keyword evidence="7" id="KW-0560">Oxidoreductase</keyword>
<evidence type="ECO:0000256" key="10">
    <source>
        <dbReference type="ARBA" id="ARBA00034078"/>
    </source>
</evidence>
<dbReference type="Gene3D" id="3.10.20.30">
    <property type="match status" value="1"/>
</dbReference>
<dbReference type="NCBIfam" id="TIGR00384">
    <property type="entry name" value="dhsB"/>
    <property type="match status" value="1"/>
</dbReference>
<comment type="cofactor">
    <cofactor evidence="2">
        <name>[4Fe-4S] cluster</name>
        <dbReference type="ChEBI" id="CHEBI:49883"/>
    </cofactor>
</comment>
<dbReference type="InterPro" id="IPR004489">
    <property type="entry name" value="Succ_DH/fum_Rdtase_Fe-S"/>
</dbReference>
<accession>A0A381TVU4</accession>
<evidence type="ECO:0000256" key="5">
    <source>
        <dbReference type="ARBA" id="ARBA00022714"/>
    </source>
</evidence>
<dbReference type="GO" id="GO:0051537">
    <property type="term" value="F:2 iron, 2 sulfur cluster binding"/>
    <property type="evidence" value="ECO:0007669"/>
    <property type="project" value="UniProtKB-KW"/>
</dbReference>
<evidence type="ECO:0000256" key="4">
    <source>
        <dbReference type="ARBA" id="ARBA00022485"/>
    </source>
</evidence>
<dbReference type="Pfam" id="PF13183">
    <property type="entry name" value="Fer4_8"/>
    <property type="match status" value="1"/>
</dbReference>